<accession>A0A4Y7TFB0</accession>
<sequence>MEALTNFQIAAAVAVVYGTWILLRTLFKKNPLDNVPGPRPVPGLKGWLRGNWPALIHPRSWSYHRK</sequence>
<dbReference type="Proteomes" id="UP000298030">
    <property type="component" value="Unassembled WGS sequence"/>
</dbReference>
<gene>
    <name evidence="2" type="ORF">FA13DRAFT_1790362</name>
</gene>
<keyword evidence="1" id="KW-0812">Transmembrane</keyword>
<protein>
    <submittedName>
        <fullName evidence="2">Uncharacterized protein</fullName>
    </submittedName>
</protein>
<comment type="caution">
    <text evidence="2">The sequence shown here is derived from an EMBL/GenBank/DDBJ whole genome shotgun (WGS) entry which is preliminary data.</text>
</comment>
<name>A0A4Y7TFB0_COPMI</name>
<feature type="transmembrane region" description="Helical" evidence="1">
    <location>
        <begin position="6"/>
        <end position="23"/>
    </location>
</feature>
<evidence type="ECO:0000256" key="1">
    <source>
        <dbReference type="SAM" id="Phobius"/>
    </source>
</evidence>
<keyword evidence="1" id="KW-1133">Transmembrane helix</keyword>
<evidence type="ECO:0000313" key="2">
    <source>
        <dbReference type="EMBL" id="TEB32628.1"/>
    </source>
</evidence>
<organism evidence="2 3">
    <name type="scientific">Coprinellus micaceus</name>
    <name type="common">Glistening ink-cap mushroom</name>
    <name type="synonym">Coprinus micaceus</name>
    <dbReference type="NCBI Taxonomy" id="71717"/>
    <lineage>
        <taxon>Eukaryota</taxon>
        <taxon>Fungi</taxon>
        <taxon>Dikarya</taxon>
        <taxon>Basidiomycota</taxon>
        <taxon>Agaricomycotina</taxon>
        <taxon>Agaricomycetes</taxon>
        <taxon>Agaricomycetidae</taxon>
        <taxon>Agaricales</taxon>
        <taxon>Agaricineae</taxon>
        <taxon>Psathyrellaceae</taxon>
        <taxon>Coprinellus</taxon>
    </lineage>
</organism>
<reference evidence="2 3" key="1">
    <citation type="journal article" date="2019" name="Nat. Ecol. Evol.">
        <title>Megaphylogeny resolves global patterns of mushroom evolution.</title>
        <authorList>
            <person name="Varga T."/>
            <person name="Krizsan K."/>
            <person name="Foldi C."/>
            <person name="Dima B."/>
            <person name="Sanchez-Garcia M."/>
            <person name="Sanchez-Ramirez S."/>
            <person name="Szollosi G.J."/>
            <person name="Szarkandi J.G."/>
            <person name="Papp V."/>
            <person name="Albert L."/>
            <person name="Andreopoulos W."/>
            <person name="Angelini C."/>
            <person name="Antonin V."/>
            <person name="Barry K.W."/>
            <person name="Bougher N.L."/>
            <person name="Buchanan P."/>
            <person name="Buyck B."/>
            <person name="Bense V."/>
            <person name="Catcheside P."/>
            <person name="Chovatia M."/>
            <person name="Cooper J."/>
            <person name="Damon W."/>
            <person name="Desjardin D."/>
            <person name="Finy P."/>
            <person name="Geml J."/>
            <person name="Haridas S."/>
            <person name="Hughes K."/>
            <person name="Justo A."/>
            <person name="Karasinski D."/>
            <person name="Kautmanova I."/>
            <person name="Kiss B."/>
            <person name="Kocsube S."/>
            <person name="Kotiranta H."/>
            <person name="LaButti K.M."/>
            <person name="Lechner B.E."/>
            <person name="Liimatainen K."/>
            <person name="Lipzen A."/>
            <person name="Lukacs Z."/>
            <person name="Mihaltcheva S."/>
            <person name="Morgado L.N."/>
            <person name="Niskanen T."/>
            <person name="Noordeloos M.E."/>
            <person name="Ohm R.A."/>
            <person name="Ortiz-Santana B."/>
            <person name="Ovrebo C."/>
            <person name="Racz N."/>
            <person name="Riley R."/>
            <person name="Savchenko A."/>
            <person name="Shiryaev A."/>
            <person name="Soop K."/>
            <person name="Spirin V."/>
            <person name="Szebenyi C."/>
            <person name="Tomsovsky M."/>
            <person name="Tulloss R.E."/>
            <person name="Uehling J."/>
            <person name="Grigoriev I.V."/>
            <person name="Vagvolgyi C."/>
            <person name="Papp T."/>
            <person name="Martin F.M."/>
            <person name="Miettinen O."/>
            <person name="Hibbett D.S."/>
            <person name="Nagy L.G."/>
        </authorList>
    </citation>
    <scope>NUCLEOTIDE SEQUENCE [LARGE SCALE GENOMIC DNA]</scope>
    <source>
        <strain evidence="2 3">FP101781</strain>
    </source>
</reference>
<proteinExistence type="predicted"/>
<keyword evidence="1" id="KW-0472">Membrane</keyword>
<keyword evidence="3" id="KW-1185">Reference proteome</keyword>
<evidence type="ECO:0000313" key="3">
    <source>
        <dbReference type="Proteomes" id="UP000298030"/>
    </source>
</evidence>
<dbReference type="EMBL" id="QPFP01000014">
    <property type="protein sequence ID" value="TEB32628.1"/>
    <property type="molecule type" value="Genomic_DNA"/>
</dbReference>
<dbReference type="AlphaFoldDB" id="A0A4Y7TFB0"/>